<evidence type="ECO:0000256" key="8">
    <source>
        <dbReference type="ARBA" id="ARBA00023211"/>
    </source>
</evidence>
<dbReference type="RefSeq" id="WP_103003203.1">
    <property type="nucleotide sequence ID" value="NZ_JBETXH010000001.1"/>
</dbReference>
<feature type="binding site" evidence="10">
    <location>
        <position position="149"/>
    </location>
    <ligand>
        <name>Mn(2+)</name>
        <dbReference type="ChEBI" id="CHEBI:29035"/>
    </ligand>
</feature>
<dbReference type="Gene3D" id="3.100.10.20">
    <property type="entry name" value="CRISPR-associated endonuclease Cas1, N-terminal domain"/>
    <property type="match status" value="1"/>
</dbReference>
<dbReference type="GO" id="GO:0043571">
    <property type="term" value="P:maintenance of CRISPR repeat elements"/>
    <property type="evidence" value="ECO:0007669"/>
    <property type="project" value="UniProtKB-UniRule"/>
</dbReference>
<dbReference type="GO" id="GO:0051607">
    <property type="term" value="P:defense response to virus"/>
    <property type="evidence" value="ECO:0007669"/>
    <property type="project" value="UniProtKB-UniRule"/>
</dbReference>
<dbReference type="PANTHER" id="PTHR34353">
    <property type="entry name" value="CRISPR-ASSOCIATED ENDONUCLEASE CAS1 1"/>
    <property type="match status" value="1"/>
</dbReference>
<dbReference type="AlphaFoldDB" id="A0A2K0XL65"/>
<accession>A0A2K0XL65</accession>
<dbReference type="GO" id="GO:0046872">
    <property type="term" value="F:metal ion binding"/>
    <property type="evidence" value="ECO:0007669"/>
    <property type="project" value="UniProtKB-UniRule"/>
</dbReference>
<dbReference type="Gene3D" id="1.20.120.920">
    <property type="entry name" value="CRISPR-associated endonuclease Cas1, C-terminal domain"/>
    <property type="match status" value="1"/>
</dbReference>
<keyword evidence="6 10" id="KW-0051">Antiviral defense</keyword>
<keyword evidence="4 10" id="KW-0378">Hydrolase</keyword>
<reference evidence="11 12" key="1">
    <citation type="submission" date="2017-03" db="EMBL/GenBank/DDBJ databases">
        <authorList>
            <person name="Afonso C.L."/>
            <person name="Miller P.J."/>
            <person name="Scott M.A."/>
            <person name="Spackman E."/>
            <person name="Goraichik I."/>
            <person name="Dimitrov K.M."/>
            <person name="Suarez D.L."/>
            <person name="Swayne D.E."/>
        </authorList>
    </citation>
    <scope>NUCLEOTIDE SEQUENCE [LARGE SCALE GENOMIC DNA]</scope>
    <source>
        <strain evidence="11 12">DNF00076</strain>
    </source>
</reference>
<dbReference type="InterPro" id="IPR042211">
    <property type="entry name" value="CRISPR-assoc_Cas1_N"/>
</dbReference>
<dbReference type="InterPro" id="IPR042206">
    <property type="entry name" value="CRISPR-assoc_Cas1_C"/>
</dbReference>
<dbReference type="GO" id="GO:0016787">
    <property type="term" value="F:hydrolase activity"/>
    <property type="evidence" value="ECO:0007669"/>
    <property type="project" value="UniProtKB-KW"/>
</dbReference>
<comment type="caution">
    <text evidence="11">The sequence shown here is derived from an EMBL/GenBank/DDBJ whole genome shotgun (WGS) entry which is preliminary data.</text>
</comment>
<dbReference type="HAMAP" id="MF_01470">
    <property type="entry name" value="Cas1"/>
    <property type="match status" value="1"/>
</dbReference>
<feature type="binding site" evidence="10">
    <location>
        <position position="206"/>
    </location>
    <ligand>
        <name>Mn(2+)</name>
        <dbReference type="ChEBI" id="CHEBI:29035"/>
    </ligand>
</feature>
<evidence type="ECO:0000256" key="6">
    <source>
        <dbReference type="ARBA" id="ARBA00023118"/>
    </source>
</evidence>
<proteinExistence type="inferred from homology"/>
<dbReference type="PANTHER" id="PTHR34353:SF2">
    <property type="entry name" value="CRISPR-ASSOCIATED ENDONUCLEASE CAS1 1"/>
    <property type="match status" value="1"/>
</dbReference>
<comment type="similarity">
    <text evidence="10">Belongs to the CRISPR-associated endonuclease Cas1 family.</text>
</comment>
<keyword evidence="3 10" id="KW-0255">Endonuclease</keyword>
<comment type="function">
    <text evidence="10">CRISPR (clustered regularly interspaced short palindromic repeat), is an adaptive immune system that provides protection against mobile genetic elements (viruses, transposable elements and conjugative plasmids). CRISPR clusters contain spacers, sequences complementary to antecedent mobile elements, and target invading nucleic acids. CRISPR clusters are transcribed and processed into CRISPR RNA (crRNA). Acts as a dsDNA endonuclease. Involved in the integration of spacer DNA into the CRISPR cassette.</text>
</comment>
<evidence type="ECO:0000256" key="1">
    <source>
        <dbReference type="ARBA" id="ARBA00022722"/>
    </source>
</evidence>
<dbReference type="EMBL" id="NBAX01000004">
    <property type="protein sequence ID" value="PNP95273.1"/>
    <property type="molecule type" value="Genomic_DNA"/>
</dbReference>
<dbReference type="EC" id="3.1.-.-" evidence="10"/>
<evidence type="ECO:0000256" key="9">
    <source>
        <dbReference type="ARBA" id="ARBA00038592"/>
    </source>
</evidence>
<dbReference type="Proteomes" id="UP000236634">
    <property type="component" value="Unassembled WGS sequence"/>
</dbReference>
<evidence type="ECO:0000256" key="2">
    <source>
        <dbReference type="ARBA" id="ARBA00022723"/>
    </source>
</evidence>
<dbReference type="NCBIfam" id="TIGR00287">
    <property type="entry name" value="cas1"/>
    <property type="match status" value="1"/>
</dbReference>
<evidence type="ECO:0000313" key="12">
    <source>
        <dbReference type="Proteomes" id="UP000236634"/>
    </source>
</evidence>
<evidence type="ECO:0000256" key="4">
    <source>
        <dbReference type="ARBA" id="ARBA00022801"/>
    </source>
</evidence>
<keyword evidence="7 10" id="KW-0238">DNA-binding</keyword>
<dbReference type="GO" id="GO:0004520">
    <property type="term" value="F:DNA endonuclease activity"/>
    <property type="evidence" value="ECO:0007669"/>
    <property type="project" value="InterPro"/>
</dbReference>
<keyword evidence="1 10" id="KW-0540">Nuclease</keyword>
<name>A0A2K0XL65_9BACT</name>
<feature type="binding site" evidence="10">
    <location>
        <position position="221"/>
    </location>
    <ligand>
        <name>Mn(2+)</name>
        <dbReference type="ChEBI" id="CHEBI:29035"/>
    </ligand>
</feature>
<protein>
    <recommendedName>
        <fullName evidence="10">CRISPR-associated endonuclease Cas1</fullName>
        <ecNumber evidence="10">3.1.-.-</ecNumber>
    </recommendedName>
</protein>
<keyword evidence="2 10" id="KW-0479">Metal-binding</keyword>
<evidence type="ECO:0000256" key="7">
    <source>
        <dbReference type="ARBA" id="ARBA00023125"/>
    </source>
</evidence>
<evidence type="ECO:0000256" key="3">
    <source>
        <dbReference type="ARBA" id="ARBA00022759"/>
    </source>
</evidence>
<dbReference type="InterPro" id="IPR002729">
    <property type="entry name" value="CRISPR-assoc_Cas1"/>
</dbReference>
<comment type="subunit">
    <text evidence="9 10">Homodimer, forms a heterotetramer with a Cas2 homodimer.</text>
</comment>
<dbReference type="InterPro" id="IPR019855">
    <property type="entry name" value="CRISPR-assoc_Cas1_NMENI"/>
</dbReference>
<gene>
    <name evidence="10" type="primary">cas1</name>
    <name evidence="11" type="ORF">BFS16_06035</name>
</gene>
<evidence type="ECO:0000256" key="5">
    <source>
        <dbReference type="ARBA" id="ARBA00022842"/>
    </source>
</evidence>
<comment type="cofactor">
    <cofactor evidence="10">
        <name>Mg(2+)</name>
        <dbReference type="ChEBI" id="CHEBI:18420"/>
    </cofactor>
    <cofactor evidence="10">
        <name>Mn(2+)</name>
        <dbReference type="ChEBI" id="CHEBI:29035"/>
    </cofactor>
</comment>
<evidence type="ECO:0000256" key="10">
    <source>
        <dbReference type="HAMAP-Rule" id="MF_01470"/>
    </source>
</evidence>
<dbReference type="GO" id="GO:0003677">
    <property type="term" value="F:DNA binding"/>
    <property type="evidence" value="ECO:0007669"/>
    <property type="project" value="UniProtKB-KW"/>
</dbReference>
<dbReference type="Pfam" id="PF01867">
    <property type="entry name" value="Cas_Cas1"/>
    <property type="match status" value="1"/>
</dbReference>
<evidence type="ECO:0000313" key="11">
    <source>
        <dbReference type="EMBL" id="PNP95273.1"/>
    </source>
</evidence>
<keyword evidence="8 10" id="KW-0464">Manganese</keyword>
<sequence length="295" mass="33366">MLKRSVVFSHPASLSLRYNQLVITMKDLPDERRTIPIEDIGFLMVDNPMVSISVPLLNALTENNVSVVFCNQKGMPTSMLFNLDNNNTQGETLRNQLSASQSFNKQLWKQIIECKIKNQAQLLEKLGKEGKCLFPYYNNVKSGDSTNREGAAAKLYWTQLFGKDFIRDRTQSGTNALLNYGYTILRAAVTRAIMSAGLFPALGIFHHNRSNAFPLADDMMEPYRPFVDEIVYHLTQNGQTTLTTEVKGILIKLLYCDTYFINVTRPLSVGLTMTMASLVKYYAKEVKKISLPLLK</sequence>
<keyword evidence="5 10" id="KW-0460">Magnesium</keyword>
<organism evidence="11 12">
    <name type="scientific">Hoylesella timonensis</name>
    <dbReference type="NCBI Taxonomy" id="386414"/>
    <lineage>
        <taxon>Bacteria</taxon>
        <taxon>Pseudomonadati</taxon>
        <taxon>Bacteroidota</taxon>
        <taxon>Bacteroidia</taxon>
        <taxon>Bacteroidales</taxon>
        <taxon>Prevotellaceae</taxon>
        <taxon>Hoylesella</taxon>
    </lineage>
</organism>
<dbReference type="NCBIfam" id="TIGR03639">
    <property type="entry name" value="cas1_NMENI"/>
    <property type="match status" value="1"/>
</dbReference>
<dbReference type="InterPro" id="IPR050646">
    <property type="entry name" value="Cas1"/>
</dbReference>